<dbReference type="SUPFAM" id="SSF82199">
    <property type="entry name" value="SET domain"/>
    <property type="match status" value="1"/>
</dbReference>
<evidence type="ECO:0000313" key="3">
    <source>
        <dbReference type="Proteomes" id="UP001165122"/>
    </source>
</evidence>
<evidence type="ECO:0000256" key="1">
    <source>
        <dbReference type="SAM" id="MobiDB-lite"/>
    </source>
</evidence>
<reference evidence="3" key="1">
    <citation type="journal article" date="2023" name="Commun. Biol.">
        <title>Genome analysis of Parmales, the sister group of diatoms, reveals the evolutionary specialization of diatoms from phago-mixotrophs to photoautotrophs.</title>
        <authorList>
            <person name="Ban H."/>
            <person name="Sato S."/>
            <person name="Yoshikawa S."/>
            <person name="Yamada K."/>
            <person name="Nakamura Y."/>
            <person name="Ichinomiya M."/>
            <person name="Sato N."/>
            <person name="Blanc-Mathieu R."/>
            <person name="Endo H."/>
            <person name="Kuwata A."/>
            <person name="Ogata H."/>
        </authorList>
    </citation>
    <scope>NUCLEOTIDE SEQUENCE [LARGE SCALE GENOMIC DNA]</scope>
    <source>
        <strain evidence="3">NIES 3700</strain>
    </source>
</reference>
<name>A0A9W7FQE7_9STRA</name>
<feature type="compositionally biased region" description="Basic and acidic residues" evidence="1">
    <location>
        <begin position="61"/>
        <end position="77"/>
    </location>
</feature>
<feature type="region of interest" description="Disordered" evidence="1">
    <location>
        <begin position="61"/>
        <end position="100"/>
    </location>
</feature>
<dbReference type="AlphaFoldDB" id="A0A9W7FQE7"/>
<dbReference type="Proteomes" id="UP001165122">
    <property type="component" value="Unassembled WGS sequence"/>
</dbReference>
<keyword evidence="3" id="KW-1185">Reference proteome</keyword>
<dbReference type="EMBL" id="BRXW01000245">
    <property type="protein sequence ID" value="GMI16186.1"/>
    <property type="molecule type" value="Genomic_DNA"/>
</dbReference>
<dbReference type="OrthoDB" id="206022at2759"/>
<comment type="caution">
    <text evidence="2">The sequence shown here is derived from an EMBL/GenBank/DDBJ whole genome shotgun (WGS) entry which is preliminary data.</text>
</comment>
<evidence type="ECO:0000313" key="2">
    <source>
        <dbReference type="EMBL" id="GMI16186.1"/>
    </source>
</evidence>
<dbReference type="Gene3D" id="2.170.270.10">
    <property type="entry name" value="SET domain"/>
    <property type="match status" value="1"/>
</dbReference>
<gene>
    <name evidence="2" type="ORF">TrLO_g5351</name>
</gene>
<organism evidence="2 3">
    <name type="scientific">Triparma laevis f. longispina</name>
    <dbReference type="NCBI Taxonomy" id="1714387"/>
    <lineage>
        <taxon>Eukaryota</taxon>
        <taxon>Sar</taxon>
        <taxon>Stramenopiles</taxon>
        <taxon>Ochrophyta</taxon>
        <taxon>Bolidophyceae</taxon>
        <taxon>Parmales</taxon>
        <taxon>Triparmaceae</taxon>
        <taxon>Triparma</taxon>
    </lineage>
</organism>
<sequence>MPPHSAQMGDTVGKLFSGYGYREGKIREILEQTPTKCVVDWYNPESIYVTTEEISALKFTAHQEEETKEEKTKEKKVPSKTSATPSKTTTSKKRKSNKIDDAEMDDIDQYKMPDLVGKRIAKFFDDELFYGKLVTREKVTAQRTGMNLGYHYHVEYDDMNEEDIIAQDARECISLYEMDKKNKSESKKRTSKLTPRCITNDETFWASNGGVQEKPEDSKELVCMPNKKVMRELSYRTVEDEEQYKWDQLLAKLQQIAEIVNDSRQSHKGGYGLIAKKNLTAGQTFVDPTAILVERPSDYAKSHLGEYDYIAFGASNYFQLRDEYIPHSSFTYRLNEANHTKNDGQIPSVKWSTNRKGGGRAQLGWEITRDVVEGEELLGSYNTGGLGIF</sequence>
<proteinExistence type="predicted"/>
<protein>
    <recommendedName>
        <fullName evidence="4">SET domain-containing protein</fullName>
    </recommendedName>
</protein>
<dbReference type="InterPro" id="IPR046341">
    <property type="entry name" value="SET_dom_sf"/>
</dbReference>
<accession>A0A9W7FQE7</accession>
<evidence type="ECO:0008006" key="4">
    <source>
        <dbReference type="Google" id="ProtNLM"/>
    </source>
</evidence>
<feature type="compositionally biased region" description="Low complexity" evidence="1">
    <location>
        <begin position="79"/>
        <end position="89"/>
    </location>
</feature>